<proteinExistence type="inferred from homology"/>
<feature type="region of interest" description="Disordered" evidence="8">
    <location>
        <begin position="104"/>
        <end position="140"/>
    </location>
</feature>
<name>A0AAE0YII2_9GAST</name>
<evidence type="ECO:0000256" key="5">
    <source>
        <dbReference type="ARBA" id="ARBA00022692"/>
    </source>
</evidence>
<comment type="caution">
    <text evidence="10">The sequence shown here is derived from an EMBL/GenBank/DDBJ whole genome shotgun (WGS) entry which is preliminary data.</text>
</comment>
<evidence type="ECO:0000256" key="8">
    <source>
        <dbReference type="SAM" id="MobiDB-lite"/>
    </source>
</evidence>
<organism evidence="10 11">
    <name type="scientific">Elysia crispata</name>
    <name type="common">lettuce slug</name>
    <dbReference type="NCBI Taxonomy" id="231223"/>
    <lineage>
        <taxon>Eukaryota</taxon>
        <taxon>Metazoa</taxon>
        <taxon>Spiralia</taxon>
        <taxon>Lophotrochozoa</taxon>
        <taxon>Mollusca</taxon>
        <taxon>Gastropoda</taxon>
        <taxon>Heterobranchia</taxon>
        <taxon>Euthyneura</taxon>
        <taxon>Panpulmonata</taxon>
        <taxon>Sacoglossa</taxon>
        <taxon>Placobranchoidea</taxon>
        <taxon>Plakobranchidae</taxon>
        <taxon>Elysia</taxon>
    </lineage>
</organism>
<keyword evidence="7 9" id="KW-0472">Membrane</keyword>
<reference evidence="10" key="1">
    <citation type="journal article" date="2023" name="G3 (Bethesda)">
        <title>A reference genome for the long-term kleptoplast-retaining sea slug Elysia crispata morphotype clarki.</title>
        <authorList>
            <person name="Eastman K.E."/>
            <person name="Pendleton A.L."/>
            <person name="Shaikh M.A."/>
            <person name="Suttiyut T."/>
            <person name="Ogas R."/>
            <person name="Tomko P."/>
            <person name="Gavelis G."/>
            <person name="Widhalm J.R."/>
            <person name="Wisecaver J.H."/>
        </authorList>
    </citation>
    <scope>NUCLEOTIDE SEQUENCE</scope>
    <source>
        <strain evidence="10">ECLA1</strain>
    </source>
</reference>
<evidence type="ECO:0000256" key="2">
    <source>
        <dbReference type="ARBA" id="ARBA00007647"/>
    </source>
</evidence>
<dbReference type="PANTHER" id="PTHR21461:SF69">
    <property type="entry name" value="GLYCOSYLTRANSFERASE FAMILY 92 PROTEIN"/>
    <property type="match status" value="1"/>
</dbReference>
<evidence type="ECO:0008006" key="12">
    <source>
        <dbReference type="Google" id="ProtNLM"/>
    </source>
</evidence>
<keyword evidence="5 9" id="KW-0812">Transmembrane</keyword>
<comment type="subcellular location">
    <subcellularLocation>
        <location evidence="1">Membrane</location>
        <topology evidence="1">Single-pass membrane protein</topology>
    </subcellularLocation>
</comment>
<feature type="transmembrane region" description="Helical" evidence="9">
    <location>
        <begin position="12"/>
        <end position="32"/>
    </location>
</feature>
<evidence type="ECO:0000313" key="11">
    <source>
        <dbReference type="Proteomes" id="UP001283361"/>
    </source>
</evidence>
<protein>
    <recommendedName>
        <fullName evidence="12">Glycosyltransferase family 92 protein</fullName>
    </recommendedName>
</protein>
<evidence type="ECO:0000256" key="3">
    <source>
        <dbReference type="ARBA" id="ARBA00022676"/>
    </source>
</evidence>
<accession>A0AAE0YII2</accession>
<dbReference type="GO" id="GO:0005737">
    <property type="term" value="C:cytoplasm"/>
    <property type="evidence" value="ECO:0007669"/>
    <property type="project" value="TreeGrafter"/>
</dbReference>
<evidence type="ECO:0000256" key="6">
    <source>
        <dbReference type="ARBA" id="ARBA00022989"/>
    </source>
</evidence>
<evidence type="ECO:0000256" key="9">
    <source>
        <dbReference type="SAM" id="Phobius"/>
    </source>
</evidence>
<dbReference type="GO" id="GO:0016020">
    <property type="term" value="C:membrane"/>
    <property type="evidence" value="ECO:0007669"/>
    <property type="project" value="UniProtKB-SubCell"/>
</dbReference>
<dbReference type="Proteomes" id="UP001283361">
    <property type="component" value="Unassembled WGS sequence"/>
</dbReference>
<dbReference type="PANTHER" id="PTHR21461">
    <property type="entry name" value="GLYCOSYLTRANSFERASE FAMILY 92 PROTEIN"/>
    <property type="match status" value="1"/>
</dbReference>
<keyword evidence="3" id="KW-0328">Glycosyltransferase</keyword>
<evidence type="ECO:0000256" key="4">
    <source>
        <dbReference type="ARBA" id="ARBA00022679"/>
    </source>
</evidence>
<sequence>MRALRSVHKKLLTIFLVAYFTVLFVSIANLNMKELEPPRTSLLQASPYTGSRDKELHLPLYPSDKEDIAEGFTSFRLFPFQDSRRHASTGLLLSDIISQTKNEKSPFLSHIQQHPNRSKEEKQHLQQSQQKPSHREDTSDWKGRENFILPAVDIHQKTSTQMTYAYRKAELGASEQRFSLQDTAQANELLFQVEQDFPGLKNFQPDPLVKPFEVQDQSNTNINGNFIALGREAYVYSAYLDERKHSDIGVFVRVIALLSQKSSTASLYSHSETDGMSSAERCVAYEMCENHGKFYGGYIFSCPFRSIHSRKFHSSSLFNPSILISMGKFAPQIRIPFHLVRPDPRKIVFLDSYPSQNRKSENWYYDLRTLNDSSSTNTEIFLPPSEHSQSSQNQQQKQVVPHRLSFAACVSPLFGDISRAKLVEFIELSRLLGAEHFYMYNFSIPASVSIVLEYYKNLGLVTVLPFEFPAGVRNTAVWYHGQLLANNDCLYRSMPHYDLVAFNDLDEFIIPRVDNARTWQEAFSSMLTNDKSGFSFQSAFFDNGVPLPLTMDDGGSILIHDDNLITARKTTRTKMFSKVRTKVMLCPWRVFEVGIHHISKQNREEWLSQPVDPSMAIIHHYRPCVANLGMRCDSWKADTTIPDRYGDQLAPRVRQVMQQLRTSRR</sequence>
<dbReference type="EMBL" id="JAWDGP010006169">
    <property type="protein sequence ID" value="KAK3746049.1"/>
    <property type="molecule type" value="Genomic_DNA"/>
</dbReference>
<evidence type="ECO:0000256" key="1">
    <source>
        <dbReference type="ARBA" id="ARBA00004167"/>
    </source>
</evidence>
<keyword evidence="4" id="KW-0808">Transferase</keyword>
<dbReference type="AlphaFoldDB" id="A0AAE0YII2"/>
<keyword evidence="6 9" id="KW-1133">Transmembrane helix</keyword>
<dbReference type="GO" id="GO:0016757">
    <property type="term" value="F:glycosyltransferase activity"/>
    <property type="evidence" value="ECO:0007669"/>
    <property type="project" value="UniProtKB-KW"/>
</dbReference>
<gene>
    <name evidence="10" type="ORF">RRG08_065215</name>
</gene>
<comment type="similarity">
    <text evidence="2">Belongs to the glycosyltransferase 92 family.</text>
</comment>
<dbReference type="Pfam" id="PF01697">
    <property type="entry name" value="Glyco_transf_92"/>
    <property type="match status" value="1"/>
</dbReference>
<evidence type="ECO:0000313" key="10">
    <source>
        <dbReference type="EMBL" id="KAK3746049.1"/>
    </source>
</evidence>
<evidence type="ECO:0000256" key="7">
    <source>
        <dbReference type="ARBA" id="ARBA00023136"/>
    </source>
</evidence>
<dbReference type="InterPro" id="IPR008166">
    <property type="entry name" value="Glyco_transf_92"/>
</dbReference>
<keyword evidence="11" id="KW-1185">Reference proteome</keyword>